<keyword evidence="4" id="KW-0808">Transferase</keyword>
<protein>
    <submittedName>
        <fullName evidence="7">CDP-glycerol glycerophosphotransferase family protein</fullName>
    </submittedName>
</protein>
<evidence type="ECO:0000256" key="4">
    <source>
        <dbReference type="ARBA" id="ARBA00022679"/>
    </source>
</evidence>
<accession>A0ABT5WZZ2</accession>
<name>A0ABT5WZZ2_9ENTE</name>
<dbReference type="Proteomes" id="UP001147148">
    <property type="component" value="Unassembled WGS sequence"/>
</dbReference>
<dbReference type="Gene3D" id="3.40.50.12580">
    <property type="match status" value="1"/>
</dbReference>
<comment type="similarity">
    <text evidence="2">Belongs to the CDP-glycerol glycerophosphotransferase family.</text>
</comment>
<dbReference type="InterPro" id="IPR007554">
    <property type="entry name" value="Glycerophosphate_synth"/>
</dbReference>
<dbReference type="Gene3D" id="3.40.50.11820">
    <property type="match status" value="1"/>
</dbReference>
<evidence type="ECO:0000313" key="7">
    <source>
        <dbReference type="EMBL" id="MDF0479324.1"/>
    </source>
</evidence>
<evidence type="ECO:0000256" key="5">
    <source>
        <dbReference type="ARBA" id="ARBA00022944"/>
    </source>
</evidence>
<evidence type="ECO:0000256" key="6">
    <source>
        <dbReference type="ARBA" id="ARBA00023136"/>
    </source>
</evidence>
<sequence length="384" mass="44246">MRVKGQFNQWAKVAYMTLVKLKSKRARRQGICHGVAYLLSFPGNDRGLIKRLTQEKDLGMVTVYYTKACETEVEIYRDMGLTCYSLDETTSFFKECVARITNSRYVICDNYFAFMGALELSDETTVFQIWHANGAIKTFGWQDRATATRSKADHKRFQAVYDACDYYVVGSDKMGTIFQESYQISETKLLKIGCPRTDYYFEKGYKVQAKEKFQLAFPEFKEEQIVLYVPTYRPYETSVIEAMFNQLSLPEGMVGFAHLHPHMTEYRADGPLKFDLKGLTLEELLYNVDILITDYSSVPFDYSVIKPEGQLIFYCPDLKTYKKQVGLQPDFVQGASSTIVQTIEDLEKKIKAHEGLLAADYGVSWQEYNDGQASERLIEFMKTK</sequence>
<dbReference type="RefSeq" id="WP_275470968.1">
    <property type="nucleotide sequence ID" value="NZ_JAPDSH010000002.1"/>
</dbReference>
<comment type="subcellular location">
    <subcellularLocation>
        <location evidence="1">Cell membrane</location>
        <topology evidence="1">Peripheral membrane protein</topology>
    </subcellularLocation>
</comment>
<evidence type="ECO:0000256" key="3">
    <source>
        <dbReference type="ARBA" id="ARBA00022475"/>
    </source>
</evidence>
<evidence type="ECO:0000313" key="8">
    <source>
        <dbReference type="Proteomes" id="UP001147148"/>
    </source>
</evidence>
<comment type="caution">
    <text evidence="7">The sequence shown here is derived from an EMBL/GenBank/DDBJ whole genome shotgun (WGS) entry which is preliminary data.</text>
</comment>
<keyword evidence="8" id="KW-1185">Reference proteome</keyword>
<dbReference type="EMBL" id="JAPDSH010000002">
    <property type="protein sequence ID" value="MDF0479324.1"/>
    <property type="molecule type" value="Genomic_DNA"/>
</dbReference>
<keyword evidence="5" id="KW-0777">Teichoic acid biosynthesis</keyword>
<organism evidence="7 8">
    <name type="scientific">Vagococcus proximus</name>
    <dbReference type="NCBI Taxonomy" id="2991417"/>
    <lineage>
        <taxon>Bacteria</taxon>
        <taxon>Bacillati</taxon>
        <taxon>Bacillota</taxon>
        <taxon>Bacilli</taxon>
        <taxon>Lactobacillales</taxon>
        <taxon>Enterococcaceae</taxon>
        <taxon>Vagococcus</taxon>
    </lineage>
</organism>
<reference evidence="7" key="1">
    <citation type="submission" date="2022-10" db="EMBL/GenBank/DDBJ databases">
        <title>Vagococcus sp. isolated from poultry meat.</title>
        <authorList>
            <person name="Johansson P."/>
            <person name="Bjorkroth J."/>
        </authorList>
    </citation>
    <scope>NUCLEOTIDE SEQUENCE</scope>
    <source>
        <strain evidence="7">PNs007</strain>
    </source>
</reference>
<evidence type="ECO:0000256" key="2">
    <source>
        <dbReference type="ARBA" id="ARBA00010488"/>
    </source>
</evidence>
<dbReference type="InterPro" id="IPR043149">
    <property type="entry name" value="TagF_N"/>
</dbReference>
<dbReference type="InterPro" id="IPR043148">
    <property type="entry name" value="TagF_C"/>
</dbReference>
<dbReference type="InterPro" id="IPR051612">
    <property type="entry name" value="Teichoic_Acid_Biosynth"/>
</dbReference>
<proteinExistence type="inferred from homology"/>
<dbReference type="Pfam" id="PF04464">
    <property type="entry name" value="Glyphos_transf"/>
    <property type="match status" value="1"/>
</dbReference>
<evidence type="ECO:0000256" key="1">
    <source>
        <dbReference type="ARBA" id="ARBA00004202"/>
    </source>
</evidence>
<gene>
    <name evidence="7" type="ORF">OL233_03395</name>
</gene>
<dbReference type="PANTHER" id="PTHR37316">
    <property type="entry name" value="TEICHOIC ACID GLYCEROL-PHOSPHATE PRIMASE"/>
    <property type="match status" value="1"/>
</dbReference>
<dbReference type="PANTHER" id="PTHR37316:SF1">
    <property type="entry name" value="TEICHOIC ACID GLYCEROL-PHOSPHATE PRIMASE"/>
    <property type="match status" value="1"/>
</dbReference>
<keyword evidence="6" id="KW-0472">Membrane</keyword>
<keyword evidence="3" id="KW-1003">Cell membrane</keyword>